<name>A0AAD4CZW5_9FUNG</name>
<reference evidence="1" key="1">
    <citation type="journal article" date="2020" name="Fungal Divers.">
        <title>Resolving the Mortierellaceae phylogeny through synthesis of multi-gene phylogenetics and phylogenomics.</title>
        <authorList>
            <person name="Vandepol N."/>
            <person name="Liber J."/>
            <person name="Desiro A."/>
            <person name="Na H."/>
            <person name="Kennedy M."/>
            <person name="Barry K."/>
            <person name="Grigoriev I.V."/>
            <person name="Miller A.N."/>
            <person name="O'Donnell K."/>
            <person name="Stajich J.E."/>
            <person name="Bonito G."/>
        </authorList>
    </citation>
    <scope>NUCLEOTIDE SEQUENCE</scope>
    <source>
        <strain evidence="1">NRRL 28262</strain>
    </source>
</reference>
<gene>
    <name evidence="1" type="ORF">BGZ95_008651</name>
</gene>
<evidence type="ECO:0000313" key="1">
    <source>
        <dbReference type="EMBL" id="KAG0247480.1"/>
    </source>
</evidence>
<comment type="caution">
    <text evidence="1">The sequence shown here is derived from an EMBL/GenBank/DDBJ whole genome shotgun (WGS) entry which is preliminary data.</text>
</comment>
<organism evidence="1 2">
    <name type="scientific">Linnemannia exigua</name>
    <dbReference type="NCBI Taxonomy" id="604196"/>
    <lineage>
        <taxon>Eukaryota</taxon>
        <taxon>Fungi</taxon>
        <taxon>Fungi incertae sedis</taxon>
        <taxon>Mucoromycota</taxon>
        <taxon>Mortierellomycotina</taxon>
        <taxon>Mortierellomycetes</taxon>
        <taxon>Mortierellales</taxon>
        <taxon>Mortierellaceae</taxon>
        <taxon>Linnemannia</taxon>
    </lineage>
</organism>
<feature type="non-terminal residue" evidence="1">
    <location>
        <position position="134"/>
    </location>
</feature>
<proteinExistence type="predicted"/>
<dbReference type="Proteomes" id="UP001194580">
    <property type="component" value="Unassembled WGS sequence"/>
</dbReference>
<evidence type="ECO:0000313" key="2">
    <source>
        <dbReference type="Proteomes" id="UP001194580"/>
    </source>
</evidence>
<dbReference type="AlphaFoldDB" id="A0AAD4CZW5"/>
<keyword evidence="2" id="KW-1185">Reference proteome</keyword>
<accession>A0AAD4CZW5</accession>
<protein>
    <submittedName>
        <fullName evidence="1">Uncharacterized protein</fullName>
    </submittedName>
</protein>
<dbReference type="EMBL" id="JAAAIL010004654">
    <property type="protein sequence ID" value="KAG0247480.1"/>
    <property type="molecule type" value="Genomic_DNA"/>
</dbReference>
<sequence length="134" mass="15201">MKFYLGKPVWYKNHKVVAGDPNSYLYDVLTVPPHQTNETVMTTEAERLEYGILSLIDTYGYGDSSCNADIERYLLTCVRPSTVNKTSCLVPLCNAWSTKNQEYLTRLVCEILPSNNITWIPDPNAYKSMDPLAV</sequence>